<organism evidence="2 3">
    <name type="scientific">Jiangella aurantiaca</name>
    <dbReference type="NCBI Taxonomy" id="2530373"/>
    <lineage>
        <taxon>Bacteria</taxon>
        <taxon>Bacillati</taxon>
        <taxon>Actinomycetota</taxon>
        <taxon>Actinomycetes</taxon>
        <taxon>Jiangellales</taxon>
        <taxon>Jiangellaceae</taxon>
        <taxon>Jiangella</taxon>
    </lineage>
</organism>
<dbReference type="AlphaFoldDB" id="A0A4R5AJC1"/>
<gene>
    <name evidence="2" type="ORF">E1262_02510</name>
</gene>
<evidence type="ECO:0000256" key="1">
    <source>
        <dbReference type="SAM" id="MobiDB-lite"/>
    </source>
</evidence>
<reference evidence="2 3" key="1">
    <citation type="submission" date="2019-02" db="EMBL/GenBank/DDBJ databases">
        <title>Draft genome sequences of novel Actinobacteria.</title>
        <authorList>
            <person name="Sahin N."/>
            <person name="Ay H."/>
            <person name="Saygin H."/>
        </authorList>
    </citation>
    <scope>NUCLEOTIDE SEQUENCE [LARGE SCALE GENOMIC DNA]</scope>
    <source>
        <strain evidence="2 3">8K307</strain>
    </source>
</reference>
<evidence type="ECO:0000313" key="3">
    <source>
        <dbReference type="Proteomes" id="UP000295217"/>
    </source>
</evidence>
<dbReference type="OrthoDB" id="9998561at2"/>
<sequence length="85" mass="9405">MSRFRRVRDAVTRAGAIGGIIGHLVGSGQAPPPADMPDYLTKQYKIHTELQLNKRARDIKRLTSTTNRPVAALDPRDAKRLRGGK</sequence>
<feature type="region of interest" description="Disordered" evidence="1">
    <location>
        <begin position="63"/>
        <end position="85"/>
    </location>
</feature>
<protein>
    <submittedName>
        <fullName evidence="2">Uncharacterized protein</fullName>
    </submittedName>
</protein>
<accession>A0A4R5AJC1</accession>
<evidence type="ECO:0000313" key="2">
    <source>
        <dbReference type="EMBL" id="TDD72743.1"/>
    </source>
</evidence>
<dbReference type="RefSeq" id="WP_132101459.1">
    <property type="nucleotide sequence ID" value="NZ_SMLB01000002.1"/>
</dbReference>
<dbReference type="Proteomes" id="UP000295217">
    <property type="component" value="Unassembled WGS sequence"/>
</dbReference>
<dbReference type="EMBL" id="SMLB01000002">
    <property type="protein sequence ID" value="TDD72743.1"/>
    <property type="molecule type" value="Genomic_DNA"/>
</dbReference>
<keyword evidence="3" id="KW-1185">Reference proteome</keyword>
<name>A0A4R5AJC1_9ACTN</name>
<proteinExistence type="predicted"/>
<comment type="caution">
    <text evidence="2">The sequence shown here is derived from an EMBL/GenBank/DDBJ whole genome shotgun (WGS) entry which is preliminary data.</text>
</comment>
<feature type="compositionally biased region" description="Basic and acidic residues" evidence="1">
    <location>
        <begin position="74"/>
        <end position="85"/>
    </location>
</feature>